<dbReference type="Gene3D" id="3.40.50.1820">
    <property type="entry name" value="alpha/beta hydrolase"/>
    <property type="match status" value="1"/>
</dbReference>
<feature type="domain" description="AB hydrolase-1" evidence="1">
    <location>
        <begin position="8"/>
        <end position="244"/>
    </location>
</feature>
<dbReference type="SUPFAM" id="SSF53474">
    <property type="entry name" value="alpha/beta-Hydrolases"/>
    <property type="match status" value="1"/>
</dbReference>
<dbReference type="InterPro" id="IPR052897">
    <property type="entry name" value="Sec-Metab_Biosynth_Hydrolase"/>
</dbReference>
<dbReference type="InterPro" id="IPR029058">
    <property type="entry name" value="AB_hydrolase_fold"/>
</dbReference>
<accession>A0ABR4CQS5</accession>
<dbReference type="EMBL" id="JAZHXI010000004">
    <property type="protein sequence ID" value="KAL2072190.1"/>
    <property type="molecule type" value="Genomic_DNA"/>
</dbReference>
<organism evidence="2 3">
    <name type="scientific">Oculimacula yallundae</name>
    <dbReference type="NCBI Taxonomy" id="86028"/>
    <lineage>
        <taxon>Eukaryota</taxon>
        <taxon>Fungi</taxon>
        <taxon>Dikarya</taxon>
        <taxon>Ascomycota</taxon>
        <taxon>Pezizomycotina</taxon>
        <taxon>Leotiomycetes</taxon>
        <taxon>Helotiales</taxon>
        <taxon>Ploettnerulaceae</taxon>
        <taxon>Oculimacula</taxon>
    </lineage>
</organism>
<dbReference type="PANTHER" id="PTHR37017">
    <property type="entry name" value="AB HYDROLASE-1 DOMAIN-CONTAINING PROTEIN-RELATED"/>
    <property type="match status" value="1"/>
</dbReference>
<evidence type="ECO:0000259" key="1">
    <source>
        <dbReference type="Pfam" id="PF12697"/>
    </source>
</evidence>
<name>A0ABR4CQS5_9HELO</name>
<sequence>MSSKPDFIIVPGAWHGPDSFAPTTALLNSAGYDVHGVTLPCLGANPPLKSFDPDVLAVQKVLNKVLSTGKDVIMIYHSYGSVPGSEALKEYVNEVGTGKGGKQGWGKVRRLVFVTAFVLPEGGSLMAGLGGQDLPWFEVDGDAVNPANPKEIFYNDLSDSAAAPHIAALKHHSYLTFSSTLTVAPWKNIPSTYILCGTDNAIPVQAQEGMIAGAKEAAPSAFDVVERCEAGHSPFLSQPKWLAEKLVESAK</sequence>
<protein>
    <recommendedName>
        <fullName evidence="1">AB hydrolase-1 domain-containing protein</fullName>
    </recommendedName>
</protein>
<proteinExistence type="predicted"/>
<reference evidence="2 3" key="1">
    <citation type="journal article" date="2024" name="Commun. Biol.">
        <title>Comparative genomic analysis of thermophilic fungi reveals convergent evolutionary adaptations and gene losses.</title>
        <authorList>
            <person name="Steindorff A.S."/>
            <person name="Aguilar-Pontes M.V."/>
            <person name="Robinson A.J."/>
            <person name="Andreopoulos B."/>
            <person name="LaButti K."/>
            <person name="Kuo A."/>
            <person name="Mondo S."/>
            <person name="Riley R."/>
            <person name="Otillar R."/>
            <person name="Haridas S."/>
            <person name="Lipzen A."/>
            <person name="Grimwood J."/>
            <person name="Schmutz J."/>
            <person name="Clum A."/>
            <person name="Reid I.D."/>
            <person name="Moisan M.C."/>
            <person name="Butler G."/>
            <person name="Nguyen T.T.M."/>
            <person name="Dewar K."/>
            <person name="Conant G."/>
            <person name="Drula E."/>
            <person name="Henrissat B."/>
            <person name="Hansel C."/>
            <person name="Singer S."/>
            <person name="Hutchinson M.I."/>
            <person name="de Vries R.P."/>
            <person name="Natvig D.O."/>
            <person name="Powell A.J."/>
            <person name="Tsang A."/>
            <person name="Grigoriev I.V."/>
        </authorList>
    </citation>
    <scope>NUCLEOTIDE SEQUENCE [LARGE SCALE GENOMIC DNA]</scope>
    <source>
        <strain evidence="2 3">CBS 494.80</strain>
    </source>
</reference>
<dbReference type="Proteomes" id="UP001595075">
    <property type="component" value="Unassembled WGS sequence"/>
</dbReference>
<evidence type="ECO:0000313" key="2">
    <source>
        <dbReference type="EMBL" id="KAL2072190.1"/>
    </source>
</evidence>
<gene>
    <name evidence="2" type="ORF">VTL71DRAFT_11533</name>
</gene>
<dbReference type="InterPro" id="IPR000073">
    <property type="entry name" value="AB_hydrolase_1"/>
</dbReference>
<dbReference type="Pfam" id="PF12697">
    <property type="entry name" value="Abhydrolase_6"/>
    <property type="match status" value="1"/>
</dbReference>
<comment type="caution">
    <text evidence="2">The sequence shown here is derived from an EMBL/GenBank/DDBJ whole genome shotgun (WGS) entry which is preliminary data.</text>
</comment>
<evidence type="ECO:0000313" key="3">
    <source>
        <dbReference type="Proteomes" id="UP001595075"/>
    </source>
</evidence>
<dbReference type="PANTHER" id="PTHR37017:SF11">
    <property type="entry name" value="ESTERASE_LIPASE_THIOESTERASE DOMAIN-CONTAINING PROTEIN"/>
    <property type="match status" value="1"/>
</dbReference>
<keyword evidence="3" id="KW-1185">Reference proteome</keyword>